<dbReference type="InterPro" id="IPR052919">
    <property type="entry name" value="TA_system_RNase"/>
</dbReference>
<comment type="caution">
    <text evidence="2">The sequence shown here is derived from an EMBL/GenBank/DDBJ whole genome shotgun (WGS) entry which is preliminary data.</text>
</comment>
<dbReference type="EMBL" id="SMFL01000001">
    <property type="protein sequence ID" value="TDE18553.1"/>
    <property type="molecule type" value="Genomic_DNA"/>
</dbReference>
<dbReference type="PANTHER" id="PTHR36173">
    <property type="entry name" value="RIBONUCLEASE VAPC16-RELATED"/>
    <property type="match status" value="1"/>
</dbReference>
<dbReference type="AlphaFoldDB" id="A0A4R5E2T9"/>
<dbReference type="RefSeq" id="WP_131956570.1">
    <property type="nucleotide sequence ID" value="NZ_SMFL01000001.1"/>
</dbReference>
<accession>A0A4R5E2T9</accession>
<dbReference type="InterPro" id="IPR041705">
    <property type="entry name" value="PIN_Sll0205"/>
</dbReference>
<organism evidence="2 3">
    <name type="scientific">Dyadobacter psychrotolerans</name>
    <dbReference type="NCBI Taxonomy" id="2541721"/>
    <lineage>
        <taxon>Bacteria</taxon>
        <taxon>Pseudomonadati</taxon>
        <taxon>Bacteroidota</taxon>
        <taxon>Cytophagia</taxon>
        <taxon>Cytophagales</taxon>
        <taxon>Spirosomataceae</taxon>
        <taxon>Dyadobacter</taxon>
    </lineage>
</organism>
<evidence type="ECO:0000313" key="3">
    <source>
        <dbReference type="Proteomes" id="UP000294850"/>
    </source>
</evidence>
<reference evidence="2 3" key="1">
    <citation type="submission" date="2019-03" db="EMBL/GenBank/DDBJ databases">
        <title>Dyadobacter AR-3-6 sp. nov., isolated from arctic soil.</title>
        <authorList>
            <person name="Chaudhary D.K."/>
        </authorList>
    </citation>
    <scope>NUCLEOTIDE SEQUENCE [LARGE SCALE GENOMIC DNA]</scope>
    <source>
        <strain evidence="2 3">AR-3-6</strain>
    </source>
</reference>
<dbReference type="OrthoDB" id="9798990at2"/>
<dbReference type="Proteomes" id="UP000294850">
    <property type="component" value="Unassembled WGS sequence"/>
</dbReference>
<sequence>MNYLLDTHTFLWFIHGDNELSSHGRKIIENPDTSKFLSIVSFWEIAIKISIGKLHMDFPFALLEQLALENGFEILPITIQHNNQIIDLPAHHKDPFDRIIIAQAICDNLTIIGKDPELKKYEVEVCW</sequence>
<dbReference type="CDD" id="cd09872">
    <property type="entry name" value="PIN_Sll0205-like"/>
    <property type="match status" value="1"/>
</dbReference>
<evidence type="ECO:0000259" key="1">
    <source>
        <dbReference type="Pfam" id="PF01850"/>
    </source>
</evidence>
<gene>
    <name evidence="2" type="ORF">E0F88_03175</name>
</gene>
<feature type="domain" description="PIN" evidence="1">
    <location>
        <begin position="3"/>
        <end position="122"/>
    </location>
</feature>
<dbReference type="InterPro" id="IPR002716">
    <property type="entry name" value="PIN_dom"/>
</dbReference>
<dbReference type="SUPFAM" id="SSF88723">
    <property type="entry name" value="PIN domain-like"/>
    <property type="match status" value="1"/>
</dbReference>
<proteinExistence type="predicted"/>
<dbReference type="InterPro" id="IPR029060">
    <property type="entry name" value="PIN-like_dom_sf"/>
</dbReference>
<evidence type="ECO:0000313" key="2">
    <source>
        <dbReference type="EMBL" id="TDE18553.1"/>
    </source>
</evidence>
<dbReference type="Gene3D" id="3.40.50.1010">
    <property type="entry name" value="5'-nuclease"/>
    <property type="match status" value="1"/>
</dbReference>
<keyword evidence="3" id="KW-1185">Reference proteome</keyword>
<dbReference type="Pfam" id="PF01850">
    <property type="entry name" value="PIN"/>
    <property type="match status" value="1"/>
</dbReference>
<protein>
    <submittedName>
        <fullName evidence="2">Type II toxin-antitoxin system VapC family toxin</fullName>
    </submittedName>
</protein>
<name>A0A4R5E2T9_9BACT</name>
<dbReference type="PANTHER" id="PTHR36173:SF2">
    <property type="entry name" value="RIBONUCLEASE VAPC16"/>
    <property type="match status" value="1"/>
</dbReference>